<keyword evidence="5" id="KW-1185">Reference proteome</keyword>
<dbReference type="InterPro" id="IPR002350">
    <property type="entry name" value="Kazal_dom"/>
</dbReference>
<dbReference type="Ensembl" id="ENSCSRT00000024287.1">
    <property type="protein sequence ID" value="ENSCSRP00000023271.1"/>
    <property type="gene ID" value="ENSCSRG00000017504.1"/>
</dbReference>
<dbReference type="Gene3D" id="3.30.60.30">
    <property type="match status" value="1"/>
</dbReference>
<feature type="domain" description="Kazal-like" evidence="3">
    <location>
        <begin position="1"/>
        <end position="55"/>
    </location>
</feature>
<evidence type="ECO:0000259" key="3">
    <source>
        <dbReference type="PROSITE" id="PS51465"/>
    </source>
</evidence>
<feature type="region of interest" description="Disordered" evidence="2">
    <location>
        <begin position="35"/>
        <end position="57"/>
    </location>
</feature>
<reference evidence="4" key="2">
    <citation type="submission" date="2025-09" db="UniProtKB">
        <authorList>
            <consortium name="Ensembl"/>
        </authorList>
    </citation>
    <scope>IDENTIFICATION</scope>
</reference>
<dbReference type="SUPFAM" id="SSF100895">
    <property type="entry name" value="Kazal-type serine protease inhibitors"/>
    <property type="match status" value="1"/>
</dbReference>
<dbReference type="PROSITE" id="PS51465">
    <property type="entry name" value="KAZAL_2"/>
    <property type="match status" value="1"/>
</dbReference>
<dbReference type="Pfam" id="PF07648">
    <property type="entry name" value="Kazal_2"/>
    <property type="match status" value="1"/>
</dbReference>
<evidence type="ECO:0000313" key="4">
    <source>
        <dbReference type="Ensembl" id="ENSCSRP00000023271.1"/>
    </source>
</evidence>
<evidence type="ECO:0000313" key="5">
    <source>
        <dbReference type="Proteomes" id="UP000694403"/>
    </source>
</evidence>
<accession>A0A8C3T5X5</accession>
<protein>
    <recommendedName>
        <fullName evidence="3">Kazal-like domain-containing protein</fullName>
    </recommendedName>
</protein>
<keyword evidence="1" id="KW-1015">Disulfide bond</keyword>
<evidence type="ECO:0000256" key="1">
    <source>
        <dbReference type="ARBA" id="ARBA00023157"/>
    </source>
</evidence>
<proteinExistence type="predicted"/>
<sequence>NVLGEVQGLGENFNPVCGTDGRTYPNGCALKKMALQSSHSHSPFPRIYCKQPHPRHR</sequence>
<reference evidence="4" key="1">
    <citation type="submission" date="2025-08" db="UniProtKB">
        <authorList>
            <consortium name="Ensembl"/>
        </authorList>
    </citation>
    <scope>IDENTIFICATION</scope>
</reference>
<evidence type="ECO:0000256" key="2">
    <source>
        <dbReference type="SAM" id="MobiDB-lite"/>
    </source>
</evidence>
<dbReference type="AlphaFoldDB" id="A0A8C3T5X5"/>
<dbReference type="Proteomes" id="UP000694403">
    <property type="component" value="Unplaced"/>
</dbReference>
<name>A0A8C3T5X5_CHESE</name>
<organism evidence="4 5">
    <name type="scientific">Chelydra serpentina</name>
    <name type="common">Snapping turtle</name>
    <name type="synonym">Testudo serpentina</name>
    <dbReference type="NCBI Taxonomy" id="8475"/>
    <lineage>
        <taxon>Eukaryota</taxon>
        <taxon>Metazoa</taxon>
        <taxon>Chordata</taxon>
        <taxon>Craniata</taxon>
        <taxon>Vertebrata</taxon>
        <taxon>Euteleostomi</taxon>
        <taxon>Archelosauria</taxon>
        <taxon>Testudinata</taxon>
        <taxon>Testudines</taxon>
        <taxon>Cryptodira</taxon>
        <taxon>Durocryptodira</taxon>
        <taxon>Americhelydia</taxon>
        <taxon>Chelydroidea</taxon>
        <taxon>Chelydridae</taxon>
        <taxon>Chelydra</taxon>
    </lineage>
</organism>
<dbReference type="InterPro" id="IPR036058">
    <property type="entry name" value="Kazal_dom_sf"/>
</dbReference>